<dbReference type="Gene3D" id="3.40.50.850">
    <property type="entry name" value="Isochorismatase-like"/>
    <property type="match status" value="1"/>
</dbReference>
<dbReference type="Proteomes" id="UP001497497">
    <property type="component" value="Unassembled WGS sequence"/>
</dbReference>
<dbReference type="SUPFAM" id="SSF52499">
    <property type="entry name" value="Isochorismatase-like hydrolases"/>
    <property type="match status" value="1"/>
</dbReference>
<dbReference type="InterPro" id="IPR018247">
    <property type="entry name" value="EF_Hand_1_Ca_BS"/>
</dbReference>
<evidence type="ECO:0000256" key="3">
    <source>
        <dbReference type="ARBA" id="ARBA00022723"/>
    </source>
</evidence>
<dbReference type="PANTHER" id="PTHR11080">
    <property type="entry name" value="PYRAZINAMIDASE/NICOTINAMIDASE"/>
    <property type="match status" value="1"/>
</dbReference>
<dbReference type="InterPro" id="IPR052347">
    <property type="entry name" value="Isochorismatase_Nicotinamidase"/>
</dbReference>
<dbReference type="EC" id="3.5.1.19" evidence="7"/>
<feature type="domain" description="EF-hand" evidence="9">
    <location>
        <begin position="66"/>
        <end position="101"/>
    </location>
</feature>
<accession>A0AAV2HGK9</accession>
<keyword evidence="2" id="KW-0662">Pyridine nucleotide biosynthesis</keyword>
<protein>
    <recommendedName>
        <fullName evidence="7">nicotinamidase</fullName>
        <ecNumber evidence="7">3.5.1.19</ecNumber>
    </recommendedName>
    <alternativeName>
        <fullName evidence="8">Nicotinamide deamidase</fullName>
    </alternativeName>
</protein>
<sequence>MDTCLSQVKIMNEFDNHIEKKFTESRQSYMPVFEHFDKNSDGYLNKDEFRKLLEDLLSNGQMQQSITDEDANSVLSMLDLDNDGRLSLEEFRCAWLYWLKQVLSPVKALIIVDVQNDFITGSLALKNCSAGQDGAGVIPVINSLLEQDLFDLVIYTYDWHPENHISFIETVDSRKIHPTSKVPVLRSAAKVQEKLTFDIDGIPREQILWPKHCVQGSFGAQLADTLKVVPNAFHVYKGASPDVDSYSAFWDNSKLSKTNLASILSEKNVTDVYVCGLAYDVCVGFTAMDSLEHGFRTICIEDACRGVTLDGISRMRRELQKKGVYMTMSAEVPNLTRAALRPLCLAAQAAVNYDLAWKIIKEKSTSSS</sequence>
<comment type="pathway">
    <text evidence="6">Cofactor biosynthesis; nicotinate biosynthesis; nicotinate from nicotinamide: step 1/1.</text>
</comment>
<dbReference type="InterPro" id="IPR011992">
    <property type="entry name" value="EF-hand-dom_pair"/>
</dbReference>
<dbReference type="CDD" id="cd00051">
    <property type="entry name" value="EFh"/>
    <property type="match status" value="1"/>
</dbReference>
<evidence type="ECO:0000256" key="8">
    <source>
        <dbReference type="ARBA" id="ARBA00043224"/>
    </source>
</evidence>
<keyword evidence="11" id="KW-1185">Reference proteome</keyword>
<keyword evidence="4" id="KW-0378">Hydrolase</keyword>
<evidence type="ECO:0000259" key="9">
    <source>
        <dbReference type="PROSITE" id="PS50222"/>
    </source>
</evidence>
<dbReference type="PROSITE" id="PS50222">
    <property type="entry name" value="EF_HAND_2"/>
    <property type="match status" value="2"/>
</dbReference>
<keyword evidence="3" id="KW-0479">Metal-binding</keyword>
<dbReference type="GO" id="GO:0005509">
    <property type="term" value="F:calcium ion binding"/>
    <property type="evidence" value="ECO:0007669"/>
    <property type="project" value="InterPro"/>
</dbReference>
<name>A0AAV2HGK9_LYMST</name>
<dbReference type="Pfam" id="PF13499">
    <property type="entry name" value="EF-hand_7"/>
    <property type="match status" value="1"/>
</dbReference>
<dbReference type="AlphaFoldDB" id="A0AAV2HGK9"/>
<proteinExistence type="inferred from homology"/>
<evidence type="ECO:0000256" key="1">
    <source>
        <dbReference type="ARBA" id="ARBA00006336"/>
    </source>
</evidence>
<dbReference type="SUPFAM" id="SSF47473">
    <property type="entry name" value="EF-hand"/>
    <property type="match status" value="1"/>
</dbReference>
<dbReference type="PROSITE" id="PS00018">
    <property type="entry name" value="EF_HAND_1"/>
    <property type="match status" value="2"/>
</dbReference>
<gene>
    <name evidence="10" type="ORF">GSLYS_00006543001</name>
</gene>
<evidence type="ECO:0000256" key="7">
    <source>
        <dbReference type="ARBA" id="ARBA00039017"/>
    </source>
</evidence>
<evidence type="ECO:0000256" key="2">
    <source>
        <dbReference type="ARBA" id="ARBA00022642"/>
    </source>
</evidence>
<evidence type="ECO:0000256" key="4">
    <source>
        <dbReference type="ARBA" id="ARBA00022801"/>
    </source>
</evidence>
<dbReference type="SMART" id="SM00054">
    <property type="entry name" value="EFh"/>
    <property type="match status" value="2"/>
</dbReference>
<evidence type="ECO:0000256" key="6">
    <source>
        <dbReference type="ARBA" id="ARBA00037900"/>
    </source>
</evidence>
<dbReference type="InterPro" id="IPR036380">
    <property type="entry name" value="Isochorismatase-like_sf"/>
</dbReference>
<dbReference type="Gene3D" id="1.10.238.10">
    <property type="entry name" value="EF-hand"/>
    <property type="match status" value="1"/>
</dbReference>
<dbReference type="Pfam" id="PF00857">
    <property type="entry name" value="Isochorismatase"/>
    <property type="match status" value="1"/>
</dbReference>
<evidence type="ECO:0000256" key="5">
    <source>
        <dbReference type="ARBA" id="ARBA00022837"/>
    </source>
</evidence>
<organism evidence="10 11">
    <name type="scientific">Lymnaea stagnalis</name>
    <name type="common">Great pond snail</name>
    <name type="synonym">Helix stagnalis</name>
    <dbReference type="NCBI Taxonomy" id="6523"/>
    <lineage>
        <taxon>Eukaryota</taxon>
        <taxon>Metazoa</taxon>
        <taxon>Spiralia</taxon>
        <taxon>Lophotrochozoa</taxon>
        <taxon>Mollusca</taxon>
        <taxon>Gastropoda</taxon>
        <taxon>Heterobranchia</taxon>
        <taxon>Euthyneura</taxon>
        <taxon>Panpulmonata</taxon>
        <taxon>Hygrophila</taxon>
        <taxon>Lymnaeoidea</taxon>
        <taxon>Lymnaeidae</taxon>
        <taxon>Lymnaea</taxon>
    </lineage>
</organism>
<dbReference type="InterPro" id="IPR000868">
    <property type="entry name" value="Isochorismatase-like_dom"/>
</dbReference>
<dbReference type="GO" id="GO:0019363">
    <property type="term" value="P:pyridine nucleotide biosynthetic process"/>
    <property type="evidence" value="ECO:0007669"/>
    <property type="project" value="UniProtKB-KW"/>
</dbReference>
<keyword evidence="5" id="KW-0106">Calcium</keyword>
<dbReference type="PANTHER" id="PTHR11080:SF2">
    <property type="entry name" value="LD05707P"/>
    <property type="match status" value="1"/>
</dbReference>
<evidence type="ECO:0000313" key="11">
    <source>
        <dbReference type="Proteomes" id="UP001497497"/>
    </source>
</evidence>
<comment type="similarity">
    <text evidence="1">Belongs to the isochorismatase family.</text>
</comment>
<comment type="caution">
    <text evidence="10">The sequence shown here is derived from an EMBL/GenBank/DDBJ whole genome shotgun (WGS) entry which is preliminary data.</text>
</comment>
<dbReference type="CDD" id="cd01011">
    <property type="entry name" value="nicotinamidase"/>
    <property type="match status" value="1"/>
</dbReference>
<reference evidence="10 11" key="1">
    <citation type="submission" date="2024-04" db="EMBL/GenBank/DDBJ databases">
        <authorList>
            <consortium name="Genoscope - CEA"/>
            <person name="William W."/>
        </authorList>
    </citation>
    <scope>NUCLEOTIDE SEQUENCE [LARGE SCALE GENOMIC DNA]</scope>
</reference>
<dbReference type="EMBL" id="CAXITT010000117">
    <property type="protein sequence ID" value="CAL1532464.1"/>
    <property type="molecule type" value="Genomic_DNA"/>
</dbReference>
<evidence type="ECO:0000313" key="10">
    <source>
        <dbReference type="EMBL" id="CAL1532464.1"/>
    </source>
</evidence>
<dbReference type="GO" id="GO:0008936">
    <property type="term" value="F:nicotinamidase activity"/>
    <property type="evidence" value="ECO:0007669"/>
    <property type="project" value="UniProtKB-EC"/>
</dbReference>
<dbReference type="InterPro" id="IPR002048">
    <property type="entry name" value="EF_hand_dom"/>
</dbReference>
<feature type="domain" description="EF-hand" evidence="9">
    <location>
        <begin position="24"/>
        <end position="59"/>
    </location>
</feature>